<evidence type="ECO:0000313" key="2">
    <source>
        <dbReference type="EMBL" id="TWT79895.1"/>
    </source>
</evidence>
<accession>A0A5C5YXW3</accession>
<keyword evidence="1" id="KW-0472">Membrane</keyword>
<organism evidence="2 3">
    <name type="scientific">Novipirellula herctigrandis</name>
    <dbReference type="NCBI Taxonomy" id="2527986"/>
    <lineage>
        <taxon>Bacteria</taxon>
        <taxon>Pseudomonadati</taxon>
        <taxon>Planctomycetota</taxon>
        <taxon>Planctomycetia</taxon>
        <taxon>Pirellulales</taxon>
        <taxon>Pirellulaceae</taxon>
        <taxon>Novipirellula</taxon>
    </lineage>
</organism>
<reference evidence="2 3" key="1">
    <citation type="submission" date="2019-02" db="EMBL/GenBank/DDBJ databases">
        <title>Deep-cultivation of Planctomycetes and their phenomic and genomic characterization uncovers novel biology.</title>
        <authorList>
            <person name="Wiegand S."/>
            <person name="Jogler M."/>
            <person name="Boedeker C."/>
            <person name="Pinto D."/>
            <person name="Vollmers J."/>
            <person name="Rivas-Marin E."/>
            <person name="Kohn T."/>
            <person name="Peeters S.H."/>
            <person name="Heuer A."/>
            <person name="Rast P."/>
            <person name="Oberbeckmann S."/>
            <person name="Bunk B."/>
            <person name="Jeske O."/>
            <person name="Meyerdierks A."/>
            <person name="Storesund J.E."/>
            <person name="Kallscheuer N."/>
            <person name="Luecker S."/>
            <person name="Lage O.M."/>
            <person name="Pohl T."/>
            <person name="Merkel B.J."/>
            <person name="Hornburger P."/>
            <person name="Mueller R.-W."/>
            <person name="Bruemmer F."/>
            <person name="Labrenz M."/>
            <person name="Spormann A.M."/>
            <person name="Op Den Camp H."/>
            <person name="Overmann J."/>
            <person name="Amann R."/>
            <person name="Jetten M.S.M."/>
            <person name="Mascher T."/>
            <person name="Medema M.H."/>
            <person name="Devos D.P."/>
            <person name="Kaster A.-K."/>
            <person name="Ovreas L."/>
            <person name="Rohde M."/>
            <person name="Galperin M.Y."/>
            <person name="Jogler C."/>
        </authorList>
    </citation>
    <scope>NUCLEOTIDE SEQUENCE [LARGE SCALE GENOMIC DNA]</scope>
    <source>
        <strain evidence="2 3">CA13</strain>
    </source>
</reference>
<keyword evidence="1" id="KW-1133">Transmembrane helix</keyword>
<comment type="caution">
    <text evidence="2">The sequence shown here is derived from an EMBL/GenBank/DDBJ whole genome shotgun (WGS) entry which is preliminary data.</text>
</comment>
<keyword evidence="1" id="KW-0812">Transmembrane</keyword>
<gene>
    <name evidence="2" type="ORF">CA13_13030</name>
</gene>
<dbReference type="Proteomes" id="UP000315010">
    <property type="component" value="Unassembled WGS sequence"/>
</dbReference>
<keyword evidence="3" id="KW-1185">Reference proteome</keyword>
<proteinExistence type="predicted"/>
<feature type="transmembrane region" description="Helical" evidence="1">
    <location>
        <begin position="9"/>
        <end position="29"/>
    </location>
</feature>
<dbReference type="EMBL" id="SJPJ01000001">
    <property type="protein sequence ID" value="TWT79895.1"/>
    <property type="molecule type" value="Genomic_DNA"/>
</dbReference>
<name>A0A5C5YXW3_9BACT</name>
<dbReference type="RefSeq" id="WP_146395015.1">
    <property type="nucleotide sequence ID" value="NZ_SJPJ01000001.1"/>
</dbReference>
<dbReference type="AlphaFoldDB" id="A0A5C5YXW3"/>
<feature type="transmembrane region" description="Helical" evidence="1">
    <location>
        <begin position="142"/>
        <end position="163"/>
    </location>
</feature>
<evidence type="ECO:0000313" key="3">
    <source>
        <dbReference type="Proteomes" id="UP000315010"/>
    </source>
</evidence>
<sequence length="230" mass="25714">MKLRGQQTVALTDLVLVALATIVIALHWIPLPEPRQQVAQRASDGRYVRYTLPIRDPRIVAILDNKEPMPSVEQLTERWRGEALRFYAEDPRMAELDAASGKIVQVAFTDSTAFPKIPTKDANKGKLAIGSQVQPPHTIIDFAISLAIGICVATLFALWNVVFPAFRLRHPQSQTAARHHVMDRSVDGFQGVLAIEIEPNWISIRQPWMVRIRQISLFAIVAVAITTLLV</sequence>
<protein>
    <submittedName>
        <fullName evidence="2">Uncharacterized protein</fullName>
    </submittedName>
</protein>
<evidence type="ECO:0000256" key="1">
    <source>
        <dbReference type="SAM" id="Phobius"/>
    </source>
</evidence>
<feature type="transmembrane region" description="Helical" evidence="1">
    <location>
        <begin position="212"/>
        <end position="229"/>
    </location>
</feature>